<feature type="signal peptide" evidence="1">
    <location>
        <begin position="1"/>
        <end position="22"/>
    </location>
</feature>
<name>A0A1F5WQE1_9BACT</name>
<proteinExistence type="predicted"/>
<evidence type="ECO:0008006" key="4">
    <source>
        <dbReference type="Google" id="ProtNLM"/>
    </source>
</evidence>
<evidence type="ECO:0000313" key="3">
    <source>
        <dbReference type="Proteomes" id="UP000177723"/>
    </source>
</evidence>
<keyword evidence="1" id="KW-0732">Signal</keyword>
<dbReference type="AlphaFoldDB" id="A0A1F5WQE1"/>
<dbReference type="EMBL" id="MFHT01000010">
    <property type="protein sequence ID" value="OGF77888.1"/>
    <property type="molecule type" value="Genomic_DNA"/>
</dbReference>
<reference evidence="2 3" key="1">
    <citation type="journal article" date="2016" name="Nat. Commun.">
        <title>Thousands of microbial genomes shed light on interconnected biogeochemical processes in an aquifer system.</title>
        <authorList>
            <person name="Anantharaman K."/>
            <person name="Brown C.T."/>
            <person name="Hug L.A."/>
            <person name="Sharon I."/>
            <person name="Castelle C.J."/>
            <person name="Probst A.J."/>
            <person name="Thomas B.C."/>
            <person name="Singh A."/>
            <person name="Wilkins M.J."/>
            <person name="Karaoz U."/>
            <person name="Brodie E.L."/>
            <person name="Williams K.H."/>
            <person name="Hubbard S.S."/>
            <person name="Banfield J.F."/>
        </authorList>
    </citation>
    <scope>NUCLEOTIDE SEQUENCE [LARGE SCALE GENOMIC DNA]</scope>
</reference>
<evidence type="ECO:0000256" key="1">
    <source>
        <dbReference type="SAM" id="SignalP"/>
    </source>
</evidence>
<feature type="chain" id="PRO_5009522178" description="DUF4440 domain-containing protein" evidence="1">
    <location>
        <begin position="23"/>
        <end position="135"/>
    </location>
</feature>
<gene>
    <name evidence="2" type="ORF">A3F23_02560</name>
</gene>
<evidence type="ECO:0000313" key="2">
    <source>
        <dbReference type="EMBL" id="OGF77888.1"/>
    </source>
</evidence>
<organism evidence="2 3">
    <name type="scientific">Candidatus Giovannonibacteria bacterium RIFCSPHIGHO2_12_FULL_43_15</name>
    <dbReference type="NCBI Taxonomy" id="1798341"/>
    <lineage>
        <taxon>Bacteria</taxon>
        <taxon>Candidatus Giovannoniibacteriota</taxon>
    </lineage>
</organism>
<protein>
    <recommendedName>
        <fullName evidence="4">DUF4440 domain-containing protein</fullName>
    </recommendedName>
</protein>
<sequence length="135" mass="15661">MIFNKLLFALVGVFFSASLAFASESPEKKLHNAFKEIQLLFERQASKREWSLSLARISRDLFDPRNARSVSLPNVPDICGCGGMGIWSTRTTMRGDITKVQAWILRVDLEGKKWFSFWQFEFVFRNGGWYLHNYS</sequence>
<accession>A0A1F5WQE1</accession>
<dbReference type="Proteomes" id="UP000177723">
    <property type="component" value="Unassembled WGS sequence"/>
</dbReference>
<comment type="caution">
    <text evidence="2">The sequence shown here is derived from an EMBL/GenBank/DDBJ whole genome shotgun (WGS) entry which is preliminary data.</text>
</comment>